<dbReference type="Proteomes" id="UP001321450">
    <property type="component" value="Chromosome"/>
</dbReference>
<dbReference type="GO" id="GO:0005886">
    <property type="term" value="C:plasma membrane"/>
    <property type="evidence" value="ECO:0007669"/>
    <property type="project" value="TreeGrafter"/>
</dbReference>
<sequence length="521" mass="59334">MYELLQQVLGYLKVASRYKWWGVATAWVVCLAGWAFVSQMPDQYRAEAKVYVDTRSVLRPLLRGLTIQPDVNGQVRLMTRLLFTRPNLEKIARMSDLDLAAKDEEAMEALIKRLKSSLAIGSARRTNIFTLSADDSDPRVAKRLVQSMLTVFVEEALGETRRDSDSAQRFLEQQIHEYEQRLRTAEKAIEDFKRKNYGLLPGQGGDLYSELKAVHEQLEEAKLALQEAVNRRNEIARQLEEEEPMFAEFGAEESLSPLETRIQELQARLDDLLLRYTDKHPEVITLRRHIARLRKQQEQEMVAGDEGDAEVGDFLGGGGEANPVFQQMKIALSEADANVASLQARVKAYEKKIQNIKDQMDARLRVETELKNLNRDYNTIKQNYETLLKRREQARLSESVEQNTDMVKFRVVDPPQVPSKPSAPNRILLSVAVLFVGFIAGFGLTMLLALLRPTFITVQQLREIVGLPVLGTVSMNWTPAIRRRKWREFLQFCAACVGLVIVFAVLVVLEIKGVNLYSLDI</sequence>
<dbReference type="PANTHER" id="PTHR32309:SF13">
    <property type="entry name" value="FERRIC ENTEROBACTIN TRANSPORT PROTEIN FEPE"/>
    <property type="match status" value="1"/>
</dbReference>
<dbReference type="InterPro" id="IPR014345">
    <property type="entry name" value="XrtA_polysacc_chain"/>
</dbReference>
<dbReference type="InterPro" id="IPR050445">
    <property type="entry name" value="Bact_polysacc_biosynth/exp"/>
</dbReference>
<proteinExistence type="predicted"/>
<dbReference type="PANTHER" id="PTHR32309">
    <property type="entry name" value="TYROSINE-PROTEIN KINASE"/>
    <property type="match status" value="1"/>
</dbReference>
<dbReference type="NCBIfam" id="TIGR03007">
    <property type="entry name" value="pepcterm_ChnLen"/>
    <property type="match status" value="1"/>
</dbReference>
<evidence type="ECO:0000256" key="1">
    <source>
        <dbReference type="SAM" id="Coils"/>
    </source>
</evidence>
<keyword evidence="5" id="KW-1185">Reference proteome</keyword>
<keyword evidence="2" id="KW-1133">Transmembrane helix</keyword>
<keyword evidence="1" id="KW-0175">Coiled coil</keyword>
<feature type="coiled-coil region" evidence="1">
    <location>
        <begin position="168"/>
        <end position="275"/>
    </location>
</feature>
<evidence type="ECO:0000256" key="2">
    <source>
        <dbReference type="SAM" id="Phobius"/>
    </source>
</evidence>
<evidence type="ECO:0000313" key="4">
    <source>
        <dbReference type="EMBL" id="BCX89820.1"/>
    </source>
</evidence>
<reference evidence="5" key="1">
    <citation type="journal article" date="2024" name="Int. J. Syst. Evol. Microbiol.">
        <title>Methylomarinovum tepidoasis sp. nov., a moderately thermophilic methanotroph of the family Methylothermaceae isolated from a deep-sea hydrothermal field.</title>
        <authorList>
            <person name="Hirayama H."/>
            <person name="Takaki Y."/>
            <person name="Abe M."/>
            <person name="Miyazaki M."/>
            <person name="Uematsu K."/>
            <person name="Matsui Y."/>
            <person name="Takai K."/>
        </authorList>
    </citation>
    <scope>NUCLEOTIDE SEQUENCE [LARGE SCALE GENOMIC DNA]</scope>
    <source>
        <strain evidence="5">IN45</strain>
    </source>
</reference>
<evidence type="ECO:0000313" key="5">
    <source>
        <dbReference type="Proteomes" id="UP001321450"/>
    </source>
</evidence>
<feature type="coiled-coil region" evidence="1">
    <location>
        <begin position="325"/>
        <end position="390"/>
    </location>
</feature>
<protein>
    <recommendedName>
        <fullName evidence="3">Tyrosine-protein kinase G-rich domain-containing protein</fullName>
    </recommendedName>
</protein>
<feature type="transmembrane region" description="Helical" evidence="2">
    <location>
        <begin position="20"/>
        <end position="37"/>
    </location>
</feature>
<evidence type="ECO:0000259" key="3">
    <source>
        <dbReference type="Pfam" id="PF13807"/>
    </source>
</evidence>
<dbReference type="Pfam" id="PF13807">
    <property type="entry name" value="GNVR"/>
    <property type="match status" value="1"/>
</dbReference>
<name>A0AAU9CB88_9GAMM</name>
<organism evidence="4 5">
    <name type="scientific">Methylomarinovum tepidoasis</name>
    <dbReference type="NCBI Taxonomy" id="2840183"/>
    <lineage>
        <taxon>Bacteria</taxon>
        <taxon>Pseudomonadati</taxon>
        <taxon>Pseudomonadota</taxon>
        <taxon>Gammaproteobacteria</taxon>
        <taxon>Methylococcales</taxon>
        <taxon>Methylothermaceae</taxon>
        <taxon>Methylomarinovum</taxon>
    </lineage>
</organism>
<dbReference type="RefSeq" id="WP_286292373.1">
    <property type="nucleotide sequence ID" value="NZ_AP024718.1"/>
</dbReference>
<dbReference type="InterPro" id="IPR032807">
    <property type="entry name" value="GNVR"/>
</dbReference>
<feature type="transmembrane region" description="Helical" evidence="2">
    <location>
        <begin position="489"/>
        <end position="509"/>
    </location>
</feature>
<gene>
    <name evidence="4" type="ORF">MIN45_P2193</name>
</gene>
<dbReference type="GO" id="GO:0004713">
    <property type="term" value="F:protein tyrosine kinase activity"/>
    <property type="evidence" value="ECO:0007669"/>
    <property type="project" value="TreeGrafter"/>
</dbReference>
<accession>A0AAU9CB88</accession>
<feature type="transmembrane region" description="Helical" evidence="2">
    <location>
        <begin position="427"/>
        <end position="451"/>
    </location>
</feature>
<keyword evidence="2" id="KW-0472">Membrane</keyword>
<dbReference type="KEGG" id="meiy:MIN45_P2193"/>
<feature type="domain" description="Tyrosine-protein kinase G-rich" evidence="3">
    <location>
        <begin position="370"/>
        <end position="447"/>
    </location>
</feature>
<dbReference type="AlphaFoldDB" id="A0AAU9CB88"/>
<dbReference type="EMBL" id="AP024718">
    <property type="protein sequence ID" value="BCX89820.1"/>
    <property type="molecule type" value="Genomic_DNA"/>
</dbReference>
<keyword evidence="2" id="KW-0812">Transmembrane</keyword>